<evidence type="ECO:0000256" key="1">
    <source>
        <dbReference type="SAM" id="MobiDB-lite"/>
    </source>
</evidence>
<evidence type="ECO:0000313" key="2">
    <source>
        <dbReference type="EMBL" id="KNE66829.1"/>
    </source>
</evidence>
<sequence length="345" mass="36519">MPLLQYLRVDILSGAGAGATPLACHADMDRILASAENAAGSPLQYFGILAAPNCITACSCFLQNNSPVHAYRARIWLGSNPWATHHLRPGGACTVPGLLAAVQAGKGAMKVEWHQARFLSGQDRGPVPVKRRVVGTKVTDQPNVPYDVGGMLWELLEATPSTVFEFDCSALFPHGSPLVPSMSCSAIQQPPRSTTTHMSQSSTNLPIATTGMTTRPRAAAASSTPPPSESTWGADFLRPSNVVFPPHAAAPSSQPAREVIELLDSDDDPMDVDDDDEPIIFTPIPPPPAPPLRAPLHPTRTAAPAAPSRTTMTPPLATSIRLGTARAAAMQRAKPEVIEIDLDSD</sequence>
<feature type="compositionally biased region" description="Low complexity" evidence="1">
    <location>
        <begin position="213"/>
        <end position="223"/>
    </location>
</feature>
<dbReference type="AlphaFoldDB" id="A0A0L0SWU3"/>
<dbReference type="OrthoDB" id="5584155at2759"/>
<gene>
    <name evidence="2" type="ORF">AMAG_11312</name>
</gene>
<feature type="compositionally biased region" description="Polar residues" evidence="1">
    <location>
        <begin position="183"/>
        <end position="212"/>
    </location>
</feature>
<dbReference type="VEuPathDB" id="FungiDB:AMAG_11312"/>
<organism evidence="2 3">
    <name type="scientific">Allomyces macrogynus (strain ATCC 38327)</name>
    <name type="common">Allomyces javanicus var. macrogynus</name>
    <dbReference type="NCBI Taxonomy" id="578462"/>
    <lineage>
        <taxon>Eukaryota</taxon>
        <taxon>Fungi</taxon>
        <taxon>Fungi incertae sedis</taxon>
        <taxon>Blastocladiomycota</taxon>
        <taxon>Blastocladiomycetes</taxon>
        <taxon>Blastocladiales</taxon>
        <taxon>Blastocladiaceae</taxon>
        <taxon>Allomyces</taxon>
    </lineage>
</organism>
<name>A0A0L0SWU3_ALLM3</name>
<proteinExistence type="predicted"/>
<feature type="compositionally biased region" description="Pro residues" evidence="1">
    <location>
        <begin position="283"/>
        <end position="293"/>
    </location>
</feature>
<reference evidence="3" key="2">
    <citation type="submission" date="2009-11" db="EMBL/GenBank/DDBJ databases">
        <title>The Genome Sequence of Allomyces macrogynus strain ATCC 38327.</title>
        <authorList>
            <consortium name="The Broad Institute Genome Sequencing Platform"/>
            <person name="Russ C."/>
            <person name="Cuomo C."/>
            <person name="Shea T."/>
            <person name="Young S.K."/>
            <person name="Zeng Q."/>
            <person name="Koehrsen M."/>
            <person name="Haas B."/>
            <person name="Borodovsky M."/>
            <person name="Guigo R."/>
            <person name="Alvarado L."/>
            <person name="Berlin A."/>
            <person name="Borenstein D."/>
            <person name="Chen Z."/>
            <person name="Engels R."/>
            <person name="Freedman E."/>
            <person name="Gellesch M."/>
            <person name="Goldberg J."/>
            <person name="Griggs A."/>
            <person name="Gujja S."/>
            <person name="Heiman D."/>
            <person name="Hepburn T."/>
            <person name="Howarth C."/>
            <person name="Jen D."/>
            <person name="Larson L."/>
            <person name="Lewis B."/>
            <person name="Mehta T."/>
            <person name="Park D."/>
            <person name="Pearson M."/>
            <person name="Roberts A."/>
            <person name="Saif S."/>
            <person name="Shenoy N."/>
            <person name="Sisk P."/>
            <person name="Stolte C."/>
            <person name="Sykes S."/>
            <person name="Walk T."/>
            <person name="White J."/>
            <person name="Yandava C."/>
            <person name="Burger G."/>
            <person name="Gray M.W."/>
            <person name="Holland P.W.H."/>
            <person name="King N."/>
            <person name="Lang F.B.F."/>
            <person name="Roger A.J."/>
            <person name="Ruiz-Trillo I."/>
            <person name="Lander E."/>
            <person name="Nusbaum C."/>
        </authorList>
    </citation>
    <scope>NUCLEOTIDE SEQUENCE [LARGE SCALE GENOMIC DNA]</scope>
    <source>
        <strain evidence="3">ATCC 38327</strain>
    </source>
</reference>
<protein>
    <submittedName>
        <fullName evidence="2">Uncharacterized protein</fullName>
    </submittedName>
</protein>
<reference evidence="2 3" key="1">
    <citation type="submission" date="2009-11" db="EMBL/GenBank/DDBJ databases">
        <title>Annotation of Allomyces macrogynus ATCC 38327.</title>
        <authorList>
            <consortium name="The Broad Institute Genome Sequencing Platform"/>
            <person name="Russ C."/>
            <person name="Cuomo C."/>
            <person name="Burger G."/>
            <person name="Gray M.W."/>
            <person name="Holland P.W.H."/>
            <person name="King N."/>
            <person name="Lang F.B.F."/>
            <person name="Roger A.J."/>
            <person name="Ruiz-Trillo I."/>
            <person name="Young S.K."/>
            <person name="Zeng Q."/>
            <person name="Gargeya S."/>
            <person name="Fitzgerald M."/>
            <person name="Haas B."/>
            <person name="Abouelleil A."/>
            <person name="Alvarado L."/>
            <person name="Arachchi H.M."/>
            <person name="Berlin A."/>
            <person name="Chapman S.B."/>
            <person name="Gearin G."/>
            <person name="Goldberg J."/>
            <person name="Griggs A."/>
            <person name="Gujja S."/>
            <person name="Hansen M."/>
            <person name="Heiman D."/>
            <person name="Howarth C."/>
            <person name="Larimer J."/>
            <person name="Lui A."/>
            <person name="MacDonald P.J.P."/>
            <person name="McCowen C."/>
            <person name="Montmayeur A."/>
            <person name="Murphy C."/>
            <person name="Neiman D."/>
            <person name="Pearson M."/>
            <person name="Priest M."/>
            <person name="Roberts A."/>
            <person name="Saif S."/>
            <person name="Shea T."/>
            <person name="Sisk P."/>
            <person name="Stolte C."/>
            <person name="Sykes S."/>
            <person name="Wortman J."/>
            <person name="Nusbaum C."/>
            <person name="Birren B."/>
        </authorList>
    </citation>
    <scope>NUCLEOTIDE SEQUENCE [LARGE SCALE GENOMIC DNA]</scope>
    <source>
        <strain evidence="2 3">ATCC 38327</strain>
    </source>
</reference>
<keyword evidence="3" id="KW-1185">Reference proteome</keyword>
<accession>A0A0L0SWU3</accession>
<feature type="region of interest" description="Disordered" evidence="1">
    <location>
        <begin position="183"/>
        <end position="230"/>
    </location>
</feature>
<dbReference type="Proteomes" id="UP000054350">
    <property type="component" value="Unassembled WGS sequence"/>
</dbReference>
<feature type="compositionally biased region" description="Low complexity" evidence="1">
    <location>
        <begin position="294"/>
        <end position="315"/>
    </location>
</feature>
<evidence type="ECO:0000313" key="3">
    <source>
        <dbReference type="Proteomes" id="UP000054350"/>
    </source>
</evidence>
<dbReference type="EMBL" id="GG745351">
    <property type="protein sequence ID" value="KNE66829.1"/>
    <property type="molecule type" value="Genomic_DNA"/>
</dbReference>
<feature type="region of interest" description="Disordered" evidence="1">
    <location>
        <begin position="283"/>
        <end position="316"/>
    </location>
</feature>